<evidence type="ECO:0000313" key="3">
    <source>
        <dbReference type="Proteomes" id="UP001596434"/>
    </source>
</evidence>
<dbReference type="AlphaFoldDB" id="A0ABD5ZVJ7"/>
<dbReference type="GeneID" id="96952509"/>
<evidence type="ECO:0000256" key="1">
    <source>
        <dbReference type="SAM" id="MobiDB-lite"/>
    </source>
</evidence>
<reference evidence="2 3" key="1">
    <citation type="journal article" date="2019" name="Int. J. Syst. Evol. Microbiol.">
        <title>The Global Catalogue of Microorganisms (GCM) 10K type strain sequencing project: providing services to taxonomists for standard genome sequencing and annotation.</title>
        <authorList>
            <consortium name="The Broad Institute Genomics Platform"/>
            <consortium name="The Broad Institute Genome Sequencing Center for Infectious Disease"/>
            <person name="Wu L."/>
            <person name="Ma J."/>
        </authorList>
    </citation>
    <scope>NUCLEOTIDE SEQUENCE [LARGE SCALE GENOMIC DNA]</scope>
    <source>
        <strain evidence="2 3">GX21</strain>
    </source>
</reference>
<name>A0ABD5ZVJ7_9EURY</name>
<dbReference type="RefSeq" id="WP_379702416.1">
    <property type="nucleotide sequence ID" value="NZ_JBHTAT010000001.1"/>
</dbReference>
<dbReference type="EMBL" id="JBHTAT010000001">
    <property type="protein sequence ID" value="MFC7254212.1"/>
    <property type="molecule type" value="Genomic_DNA"/>
</dbReference>
<feature type="region of interest" description="Disordered" evidence="1">
    <location>
        <begin position="58"/>
        <end position="92"/>
    </location>
</feature>
<gene>
    <name evidence="2" type="ORF">ACFQKE_02620</name>
</gene>
<keyword evidence="3" id="KW-1185">Reference proteome</keyword>
<comment type="caution">
    <text evidence="2">The sequence shown here is derived from an EMBL/GenBank/DDBJ whole genome shotgun (WGS) entry which is preliminary data.</text>
</comment>
<evidence type="ECO:0000313" key="2">
    <source>
        <dbReference type="EMBL" id="MFC7254212.1"/>
    </source>
</evidence>
<organism evidence="2 3">
    <name type="scientific">Haloplanus litoreus</name>
    <dbReference type="NCBI Taxonomy" id="767515"/>
    <lineage>
        <taxon>Archaea</taxon>
        <taxon>Methanobacteriati</taxon>
        <taxon>Methanobacteriota</taxon>
        <taxon>Stenosarchaea group</taxon>
        <taxon>Halobacteria</taxon>
        <taxon>Halobacteriales</taxon>
        <taxon>Haloferacaceae</taxon>
        <taxon>Haloplanus</taxon>
    </lineage>
</organism>
<accession>A0ABD5ZVJ7</accession>
<dbReference type="Proteomes" id="UP001596434">
    <property type="component" value="Unassembled WGS sequence"/>
</dbReference>
<proteinExistence type="predicted"/>
<protein>
    <submittedName>
        <fullName evidence="2">Uncharacterized protein</fullName>
    </submittedName>
</protein>
<sequence length="92" mass="9904">MTAAQTFEVYLTDEASDEFGAGAIRADSVEFYDSGVWLSHADGRDFFPYRRVLRIREGAGADDTTADDTSTGERRDAASGTGSVDDTELDVG</sequence>